<evidence type="ECO:0000313" key="4">
    <source>
        <dbReference type="Proteomes" id="UP000034883"/>
    </source>
</evidence>
<dbReference type="EMBL" id="CP011125">
    <property type="protein sequence ID" value="AKF08097.1"/>
    <property type="molecule type" value="Genomic_DNA"/>
</dbReference>
<keyword evidence="4" id="KW-1185">Reference proteome</keyword>
<dbReference type="SUPFAM" id="SSF75005">
    <property type="entry name" value="Arabinanase/levansucrase/invertase"/>
    <property type="match status" value="1"/>
</dbReference>
<feature type="signal peptide" evidence="2">
    <location>
        <begin position="1"/>
        <end position="21"/>
    </location>
</feature>
<feature type="region of interest" description="Disordered" evidence="1">
    <location>
        <begin position="37"/>
        <end position="82"/>
    </location>
</feature>
<protein>
    <recommendedName>
        <fullName evidence="5">BNR repeat domain protein</fullName>
    </recommendedName>
</protein>
<dbReference type="Proteomes" id="UP000034883">
    <property type="component" value="Chromosome"/>
</dbReference>
<feature type="compositionally biased region" description="Low complexity" evidence="1">
    <location>
        <begin position="46"/>
        <end position="68"/>
    </location>
</feature>
<name>A0A0F6YLA3_9BACT</name>
<organism evidence="3 4">
    <name type="scientific">Sandaracinus amylolyticus</name>
    <dbReference type="NCBI Taxonomy" id="927083"/>
    <lineage>
        <taxon>Bacteria</taxon>
        <taxon>Pseudomonadati</taxon>
        <taxon>Myxococcota</taxon>
        <taxon>Polyangia</taxon>
        <taxon>Polyangiales</taxon>
        <taxon>Sandaracinaceae</taxon>
        <taxon>Sandaracinus</taxon>
    </lineage>
</organism>
<dbReference type="AlphaFoldDB" id="A0A0F6YLA3"/>
<evidence type="ECO:0000313" key="3">
    <source>
        <dbReference type="EMBL" id="AKF08097.1"/>
    </source>
</evidence>
<feature type="chain" id="PRO_5002512419" description="BNR repeat domain protein" evidence="2">
    <location>
        <begin position="22"/>
        <end position="660"/>
    </location>
</feature>
<gene>
    <name evidence="3" type="ORF">DB32_005246</name>
</gene>
<evidence type="ECO:0008006" key="5">
    <source>
        <dbReference type="Google" id="ProtNLM"/>
    </source>
</evidence>
<dbReference type="InterPro" id="IPR023296">
    <property type="entry name" value="Glyco_hydro_beta-prop_sf"/>
</dbReference>
<dbReference type="STRING" id="927083.DB32_005246"/>
<dbReference type="RefSeq" id="WP_053235279.1">
    <property type="nucleotide sequence ID" value="NZ_CP011125.1"/>
</dbReference>
<evidence type="ECO:0000256" key="1">
    <source>
        <dbReference type="SAM" id="MobiDB-lite"/>
    </source>
</evidence>
<evidence type="ECO:0000256" key="2">
    <source>
        <dbReference type="SAM" id="SignalP"/>
    </source>
</evidence>
<dbReference type="Gene3D" id="2.115.10.20">
    <property type="entry name" value="Glycosyl hydrolase domain, family 43"/>
    <property type="match status" value="1"/>
</dbReference>
<proteinExistence type="predicted"/>
<dbReference type="OrthoDB" id="3657989at2"/>
<sequence>MQHRSRSATILGFALATSALAMPLALGCDDDTDGSAIDVPDGGAGATDAGGWPRADAGAGTDDAGAPAYPGEDSPPSGAGCFDFVDGDGDAELDCDDPDCASTPVCCVGRSSESCCRPATPRVVAFSECSGTGSDALLACAPGATLFGSPSPELRDFAFYPNGGDRYDSGLVLGGSVDPRVSRLSILASVEAEDACDGCLDSVAVGLTSSAATLGTTSLVDADVAFLVSAASGELRLVVGGAVSRAVPLADVRAMLGAGPRDAITYELATSTSGRVDVSASTSGPTGPWTSIFGGVRYAPRGPARVIAWGRASNRGPSDPPPAHLRRLEVSEGTCDAPASLERGNDVILPDAIDPWWSSGERTRAPSVVTYDDQGGERRARMAFLYQGRIHAAAGIDGGRFRALADPGDPESAMIAPGDAPWLAAVADPALLRGADRRWQLWFTAIADDGTTSIARAVGGTADSLAMGAPERVLAPTSELDTTVAWDSPSVIRTASGRTLLAARRRDADGTSEVALFAVDESGAPFPADTTIYDPSAGEVREDGHVVRRATGIATDFDCDEVAAPALIEYGGVLRLYYAGRRGTRWSIGVMLSQDGVHWREGNDGRAILAGSGAGFDALSTNDPAPVVDGAELRLYYTGSDGVRDAIGLARHAIPQGAVP</sequence>
<dbReference type="KEGG" id="samy:DB32_005246"/>
<accession>A0A0F6YLA3</accession>
<reference evidence="3 4" key="1">
    <citation type="submission" date="2015-03" db="EMBL/GenBank/DDBJ databases">
        <title>Genome assembly of Sandaracinus amylolyticus DSM 53668.</title>
        <authorList>
            <person name="Sharma G."/>
            <person name="Subramanian S."/>
        </authorList>
    </citation>
    <scope>NUCLEOTIDE SEQUENCE [LARGE SCALE GENOMIC DNA]</scope>
    <source>
        <strain evidence="3 4">DSM 53668</strain>
    </source>
</reference>
<keyword evidence="2" id="KW-0732">Signal</keyword>
<dbReference type="PROSITE" id="PS51257">
    <property type="entry name" value="PROKAR_LIPOPROTEIN"/>
    <property type="match status" value="1"/>
</dbReference>